<protein>
    <recommendedName>
        <fullName evidence="4">Peptidase M13 N-terminal domain-containing protein</fullName>
    </recommendedName>
</protein>
<organism evidence="2 3">
    <name type="scientific">Rhipicephalus microplus</name>
    <name type="common">Cattle tick</name>
    <name type="synonym">Boophilus microplus</name>
    <dbReference type="NCBI Taxonomy" id="6941"/>
    <lineage>
        <taxon>Eukaryota</taxon>
        <taxon>Metazoa</taxon>
        <taxon>Ecdysozoa</taxon>
        <taxon>Arthropoda</taxon>
        <taxon>Chelicerata</taxon>
        <taxon>Arachnida</taxon>
        <taxon>Acari</taxon>
        <taxon>Parasitiformes</taxon>
        <taxon>Ixodida</taxon>
        <taxon>Ixodoidea</taxon>
        <taxon>Ixodidae</taxon>
        <taxon>Rhipicephalinae</taxon>
        <taxon>Rhipicephalus</taxon>
        <taxon>Boophilus</taxon>
    </lineage>
</organism>
<keyword evidence="1" id="KW-1133">Transmembrane helix</keyword>
<reference evidence="2" key="2">
    <citation type="submission" date="2021-09" db="EMBL/GenBank/DDBJ databases">
        <authorList>
            <person name="Jia N."/>
            <person name="Wang J."/>
            <person name="Shi W."/>
            <person name="Du L."/>
            <person name="Sun Y."/>
            <person name="Zhan W."/>
            <person name="Jiang J."/>
            <person name="Wang Q."/>
            <person name="Zhang B."/>
            <person name="Ji P."/>
            <person name="Sakyi L.B."/>
            <person name="Cui X."/>
            <person name="Yuan T."/>
            <person name="Jiang B."/>
            <person name="Yang W."/>
            <person name="Lam T.T.-Y."/>
            <person name="Chang Q."/>
            <person name="Ding S."/>
            <person name="Wang X."/>
            <person name="Zhu J."/>
            <person name="Ruan X."/>
            <person name="Zhao L."/>
            <person name="Wei J."/>
            <person name="Que T."/>
            <person name="Du C."/>
            <person name="Cheng J."/>
            <person name="Dai P."/>
            <person name="Han X."/>
            <person name="Huang E."/>
            <person name="Gao Y."/>
            <person name="Liu J."/>
            <person name="Shao H."/>
            <person name="Ye R."/>
            <person name="Li L."/>
            <person name="Wei W."/>
            <person name="Wang X."/>
            <person name="Wang C."/>
            <person name="Huo Q."/>
            <person name="Li W."/>
            <person name="Guo W."/>
            <person name="Chen H."/>
            <person name="Chen S."/>
            <person name="Zhou L."/>
            <person name="Zhou L."/>
            <person name="Ni X."/>
            <person name="Tian J."/>
            <person name="Zhou Y."/>
            <person name="Sheng Y."/>
            <person name="Liu T."/>
            <person name="Pan Y."/>
            <person name="Xia L."/>
            <person name="Li J."/>
            <person name="Zhao F."/>
            <person name="Cao W."/>
        </authorList>
    </citation>
    <scope>NUCLEOTIDE SEQUENCE</scope>
    <source>
        <strain evidence="2">Rmic-2018</strain>
        <tissue evidence="2">Larvae</tissue>
    </source>
</reference>
<evidence type="ECO:0000313" key="3">
    <source>
        <dbReference type="Proteomes" id="UP000821866"/>
    </source>
</evidence>
<dbReference type="SUPFAM" id="SSF55486">
    <property type="entry name" value="Metalloproteases ('zincins'), catalytic domain"/>
    <property type="match status" value="1"/>
</dbReference>
<accession>A0A9J6DLQ3</accession>
<keyword evidence="3" id="KW-1185">Reference proteome</keyword>
<gene>
    <name evidence="2" type="ORF">HPB51_006211</name>
</gene>
<reference evidence="2" key="1">
    <citation type="journal article" date="2020" name="Cell">
        <title>Large-Scale Comparative Analyses of Tick Genomes Elucidate Their Genetic Diversity and Vector Capacities.</title>
        <authorList>
            <consortium name="Tick Genome and Microbiome Consortium (TIGMIC)"/>
            <person name="Jia N."/>
            <person name="Wang J."/>
            <person name="Shi W."/>
            <person name="Du L."/>
            <person name="Sun Y."/>
            <person name="Zhan W."/>
            <person name="Jiang J.F."/>
            <person name="Wang Q."/>
            <person name="Zhang B."/>
            <person name="Ji P."/>
            <person name="Bell-Sakyi L."/>
            <person name="Cui X.M."/>
            <person name="Yuan T.T."/>
            <person name="Jiang B.G."/>
            <person name="Yang W.F."/>
            <person name="Lam T.T."/>
            <person name="Chang Q.C."/>
            <person name="Ding S.J."/>
            <person name="Wang X.J."/>
            <person name="Zhu J.G."/>
            <person name="Ruan X.D."/>
            <person name="Zhao L."/>
            <person name="Wei J.T."/>
            <person name="Ye R.Z."/>
            <person name="Que T.C."/>
            <person name="Du C.H."/>
            <person name="Zhou Y.H."/>
            <person name="Cheng J.X."/>
            <person name="Dai P.F."/>
            <person name="Guo W.B."/>
            <person name="Han X.H."/>
            <person name="Huang E.J."/>
            <person name="Li L.F."/>
            <person name="Wei W."/>
            <person name="Gao Y.C."/>
            <person name="Liu J.Z."/>
            <person name="Shao H.Z."/>
            <person name="Wang X."/>
            <person name="Wang C.C."/>
            <person name="Yang T.C."/>
            <person name="Huo Q.B."/>
            <person name="Li W."/>
            <person name="Chen H.Y."/>
            <person name="Chen S.E."/>
            <person name="Zhou L.G."/>
            <person name="Ni X.B."/>
            <person name="Tian J.H."/>
            <person name="Sheng Y."/>
            <person name="Liu T."/>
            <person name="Pan Y.S."/>
            <person name="Xia L.Y."/>
            <person name="Li J."/>
            <person name="Zhao F."/>
            <person name="Cao W.C."/>
        </authorList>
    </citation>
    <scope>NUCLEOTIDE SEQUENCE</scope>
    <source>
        <strain evidence="2">Rmic-2018</strain>
    </source>
</reference>
<comment type="caution">
    <text evidence="2">The sequence shown here is derived from an EMBL/GenBank/DDBJ whole genome shotgun (WGS) entry which is preliminary data.</text>
</comment>
<feature type="transmembrane region" description="Helical" evidence="1">
    <location>
        <begin position="29"/>
        <end position="49"/>
    </location>
</feature>
<evidence type="ECO:0000256" key="1">
    <source>
        <dbReference type="SAM" id="Phobius"/>
    </source>
</evidence>
<dbReference type="AlphaFoldDB" id="A0A9J6DLQ3"/>
<evidence type="ECO:0000313" key="2">
    <source>
        <dbReference type="EMBL" id="KAH8022854.1"/>
    </source>
</evidence>
<sequence>MWAALLNLRPVANEGPVSPALRIISPKRFWLGFTAVFLVVGVFLFWCSLRSGYPLGASRGPYLSTGPHDGVMEGRASPGSQLDPCRDLYEYVCHNWSSPHGARTFAADVARAWERLVQQAVLARRPNWSATAHLGPEYAVQAIRHYHNSCVSLLAREEKASCALLYCVIAL</sequence>
<proteinExistence type="predicted"/>
<keyword evidence="1" id="KW-0812">Transmembrane</keyword>
<evidence type="ECO:0008006" key="4">
    <source>
        <dbReference type="Google" id="ProtNLM"/>
    </source>
</evidence>
<dbReference type="EMBL" id="JABSTU010000008">
    <property type="protein sequence ID" value="KAH8022854.1"/>
    <property type="molecule type" value="Genomic_DNA"/>
</dbReference>
<keyword evidence="1" id="KW-0472">Membrane</keyword>
<dbReference type="Proteomes" id="UP000821866">
    <property type="component" value="Chromosome 6"/>
</dbReference>
<name>A0A9J6DLQ3_RHIMP</name>